<evidence type="ECO:0000256" key="5">
    <source>
        <dbReference type="SAM" id="Coils"/>
    </source>
</evidence>
<feature type="region of interest" description="Disordered" evidence="6">
    <location>
        <begin position="348"/>
        <end position="420"/>
    </location>
</feature>
<feature type="compositionally biased region" description="Low complexity" evidence="6">
    <location>
        <begin position="364"/>
        <end position="376"/>
    </location>
</feature>
<organism evidence="9 10">
    <name type="scientific">Dinothrombium tinctorium</name>
    <dbReference type="NCBI Taxonomy" id="1965070"/>
    <lineage>
        <taxon>Eukaryota</taxon>
        <taxon>Metazoa</taxon>
        <taxon>Ecdysozoa</taxon>
        <taxon>Arthropoda</taxon>
        <taxon>Chelicerata</taxon>
        <taxon>Arachnida</taxon>
        <taxon>Acari</taxon>
        <taxon>Acariformes</taxon>
        <taxon>Trombidiformes</taxon>
        <taxon>Prostigmata</taxon>
        <taxon>Anystina</taxon>
        <taxon>Parasitengona</taxon>
        <taxon>Trombidioidea</taxon>
        <taxon>Trombidiidae</taxon>
        <taxon>Dinothrombium</taxon>
    </lineage>
</organism>
<dbReference type="Proteomes" id="UP000285301">
    <property type="component" value="Unassembled WGS sequence"/>
</dbReference>
<dbReference type="InterPro" id="IPR036055">
    <property type="entry name" value="LDL_receptor-like_sf"/>
</dbReference>
<dbReference type="OrthoDB" id="28322at2759"/>
<dbReference type="InterPro" id="IPR028146">
    <property type="entry name" value="PRKCSH_N"/>
</dbReference>
<evidence type="ECO:0000256" key="1">
    <source>
        <dbReference type="ARBA" id="ARBA00022387"/>
    </source>
</evidence>
<feature type="coiled-coil region" evidence="5">
    <location>
        <begin position="428"/>
        <end position="455"/>
    </location>
</feature>
<dbReference type="InterPro" id="IPR039794">
    <property type="entry name" value="Gtb1-like"/>
</dbReference>
<dbReference type="PROSITE" id="PS51914">
    <property type="entry name" value="MRH"/>
    <property type="match status" value="1"/>
</dbReference>
<dbReference type="PANTHER" id="PTHR12630">
    <property type="entry name" value="N-LINKED OLIGOSACCHARIDE PROCESSING"/>
    <property type="match status" value="1"/>
</dbReference>
<feature type="domain" description="EF-hand" evidence="7">
    <location>
        <begin position="271"/>
        <end position="306"/>
    </location>
</feature>
<sequence>IRDKFSQIYCTNKRNLRKVGIEIQGLKIIVSTYITCNPSAINTIDTIHHQCKARSSQMPKLVQLLLKEDAAKFTVASFGEHFKTLYDPSKDFTCFDGSITIPFRFVNDDYCDCGDGSDEPGTSACTDCLFHCSNVGHVPMDIPSSRVNDGICDCCDTSDEYNSTAQCVNNCLILGEAAREEQRRQQEVFERGAAIRDEFIKEAKNEIAECEMKLQTLRKEIAVLEAIKNEKLALKKTAEEKERIAIEKHKLKVDESNKARTEEEIAEAAKEDQKLAEAAFIDLDTDGDEKIHFTELKPHLRFDQNKDGEVSDDEAKFFLHMKEEMDLDEFISVGWVIMKPYYFAGRDTSSMRPPKLRTPKPADIPDLSDSDLPSELTEPSTNTEESGSDDRDVDYEEDSKVPPFSPKPTEETPSVPYDEETQKLVDIAKRAREEYSDAESKYQDLLTKIRELEVTLETDYGPEKEFMALRNRCFELSERQYVYKLCPFDKASQKSIGDSSSEVSLGRWGKWTGPEDNKYQSMKFEGGAGCWNGPERSVEIFLNCADRNALLTASEPARCEYKFEFQTPAMCVRAVEKEPEHEHTEL</sequence>
<dbReference type="STRING" id="1965070.A0A3S3PF25"/>
<evidence type="ECO:0000256" key="4">
    <source>
        <dbReference type="ARBA" id="ARBA00023157"/>
    </source>
</evidence>
<evidence type="ECO:0000256" key="3">
    <source>
        <dbReference type="ARBA" id="ARBA00022824"/>
    </source>
</evidence>
<dbReference type="AlphaFoldDB" id="A0A3S3PF25"/>
<proteinExistence type="predicted"/>
<comment type="caution">
    <text evidence="9">The sequence shown here is derived from an EMBL/GenBank/DDBJ whole genome shotgun (WGS) entry which is preliminary data.</text>
</comment>
<dbReference type="PANTHER" id="PTHR12630:SF1">
    <property type="entry name" value="GLUCOSIDASE 2 SUBUNIT BETA"/>
    <property type="match status" value="1"/>
</dbReference>
<dbReference type="InterPro" id="IPR009011">
    <property type="entry name" value="Man6P_isomerase_rcpt-bd_dom_sf"/>
</dbReference>
<evidence type="ECO:0000259" key="7">
    <source>
        <dbReference type="PROSITE" id="PS50222"/>
    </source>
</evidence>
<dbReference type="EMBL" id="NCKU01001818">
    <property type="protein sequence ID" value="RWS11163.1"/>
    <property type="molecule type" value="Genomic_DNA"/>
</dbReference>
<dbReference type="InterPro" id="IPR011992">
    <property type="entry name" value="EF-hand-dom_pair"/>
</dbReference>
<dbReference type="SUPFAM" id="SSF47473">
    <property type="entry name" value="EF-hand"/>
    <property type="match status" value="1"/>
</dbReference>
<dbReference type="InterPro" id="IPR036607">
    <property type="entry name" value="PRKCSH"/>
</dbReference>
<name>A0A3S3PF25_9ACAR</name>
<dbReference type="SUPFAM" id="SSF57424">
    <property type="entry name" value="LDL receptor-like module"/>
    <property type="match status" value="1"/>
</dbReference>
<keyword evidence="5" id="KW-0175">Coiled coil</keyword>
<dbReference type="GO" id="GO:0006491">
    <property type="term" value="P:N-glycan processing"/>
    <property type="evidence" value="ECO:0007669"/>
    <property type="project" value="TreeGrafter"/>
</dbReference>
<gene>
    <name evidence="9" type="ORF">B4U79_03323</name>
</gene>
<dbReference type="PROSITE" id="PS50222">
    <property type="entry name" value="EF_HAND_2"/>
    <property type="match status" value="1"/>
</dbReference>
<feature type="domain" description="MRH" evidence="8">
    <location>
        <begin position="471"/>
        <end position="573"/>
    </location>
</feature>
<dbReference type="GO" id="GO:0017177">
    <property type="term" value="C:glucosidase II complex"/>
    <property type="evidence" value="ECO:0007669"/>
    <property type="project" value="TreeGrafter"/>
</dbReference>
<evidence type="ECO:0000256" key="6">
    <source>
        <dbReference type="SAM" id="MobiDB-lite"/>
    </source>
</evidence>
<feature type="coiled-coil region" evidence="5">
    <location>
        <begin position="200"/>
        <end position="278"/>
    </location>
</feature>
<dbReference type="Pfam" id="PF13015">
    <property type="entry name" value="PRKCSH_1"/>
    <property type="match status" value="1"/>
</dbReference>
<dbReference type="GO" id="GO:0005509">
    <property type="term" value="F:calcium ion binding"/>
    <property type="evidence" value="ECO:0007669"/>
    <property type="project" value="InterPro"/>
</dbReference>
<feature type="non-terminal residue" evidence="9">
    <location>
        <position position="1"/>
    </location>
</feature>
<dbReference type="InterPro" id="IPR002048">
    <property type="entry name" value="EF_hand_dom"/>
</dbReference>
<accession>A0A3S3PF25</accession>
<dbReference type="Gene3D" id="2.70.130.10">
    <property type="entry name" value="Mannose-6-phosphate receptor binding domain"/>
    <property type="match status" value="1"/>
</dbReference>
<evidence type="ECO:0000256" key="2">
    <source>
        <dbReference type="ARBA" id="ARBA00022729"/>
    </source>
</evidence>
<protein>
    <recommendedName>
        <fullName evidence="1">Glucosidase 2 subunit beta</fullName>
    </recommendedName>
</protein>
<keyword evidence="2" id="KW-0732">Signal</keyword>
<evidence type="ECO:0000313" key="9">
    <source>
        <dbReference type="EMBL" id="RWS11163.1"/>
    </source>
</evidence>
<keyword evidence="10" id="KW-1185">Reference proteome</keyword>
<evidence type="ECO:0000313" key="10">
    <source>
        <dbReference type="Proteomes" id="UP000285301"/>
    </source>
</evidence>
<dbReference type="InterPro" id="IPR044865">
    <property type="entry name" value="MRH_dom"/>
</dbReference>
<dbReference type="SUPFAM" id="SSF50911">
    <property type="entry name" value="Mannose 6-phosphate receptor domain"/>
    <property type="match status" value="1"/>
</dbReference>
<evidence type="ECO:0000259" key="8">
    <source>
        <dbReference type="PROSITE" id="PS51914"/>
    </source>
</evidence>
<keyword evidence="4" id="KW-1015">Disulfide bond</keyword>
<keyword evidence="3" id="KW-0256">Endoplasmic reticulum</keyword>
<dbReference type="Pfam" id="PF12999">
    <property type="entry name" value="PRKCSH-like"/>
    <property type="match status" value="1"/>
</dbReference>
<reference evidence="9 10" key="1">
    <citation type="journal article" date="2018" name="Gigascience">
        <title>Genomes of trombidid mites reveal novel predicted allergens and laterally-transferred genes associated with secondary metabolism.</title>
        <authorList>
            <person name="Dong X."/>
            <person name="Chaisiri K."/>
            <person name="Xia D."/>
            <person name="Armstrong S.D."/>
            <person name="Fang Y."/>
            <person name="Donnelly M.J."/>
            <person name="Kadowaki T."/>
            <person name="McGarry J.W."/>
            <person name="Darby A.C."/>
            <person name="Makepeace B.L."/>
        </authorList>
    </citation>
    <scope>NUCLEOTIDE SEQUENCE [LARGE SCALE GENOMIC DNA]</scope>
    <source>
        <strain evidence="9">UoL-WK</strain>
    </source>
</reference>